<evidence type="ECO:0000313" key="2">
    <source>
        <dbReference type="Proteomes" id="UP000307380"/>
    </source>
</evidence>
<protein>
    <submittedName>
        <fullName evidence="1">Carnitine dehydratase</fullName>
    </submittedName>
</protein>
<dbReference type="EMBL" id="SSSN01000012">
    <property type="protein sequence ID" value="THG31223.1"/>
    <property type="molecule type" value="Genomic_DNA"/>
</dbReference>
<dbReference type="InterPro" id="IPR003673">
    <property type="entry name" value="CoA-Trfase_fam_III"/>
</dbReference>
<dbReference type="SUPFAM" id="SSF89796">
    <property type="entry name" value="CoA-transferase family III (CaiB/BaiF)"/>
    <property type="match status" value="2"/>
</dbReference>
<dbReference type="PANTHER" id="PTHR48228">
    <property type="entry name" value="SUCCINYL-COA--D-CITRAMALATE COA-TRANSFERASE"/>
    <property type="match status" value="1"/>
</dbReference>
<dbReference type="PANTHER" id="PTHR48228:SF4">
    <property type="entry name" value="BLR3030 PROTEIN"/>
    <property type="match status" value="1"/>
</dbReference>
<organism evidence="1 2">
    <name type="scientific">Orlajensenia flava</name>
    <dbReference type="NCBI Taxonomy" id="2565934"/>
    <lineage>
        <taxon>Bacteria</taxon>
        <taxon>Bacillati</taxon>
        <taxon>Actinomycetota</taxon>
        <taxon>Actinomycetes</taxon>
        <taxon>Micrococcales</taxon>
        <taxon>Microbacteriaceae</taxon>
        <taxon>Orlajensenia</taxon>
    </lineage>
</organism>
<evidence type="ECO:0000313" key="1">
    <source>
        <dbReference type="EMBL" id="THG31223.1"/>
    </source>
</evidence>
<proteinExistence type="predicted"/>
<keyword evidence="2" id="KW-1185">Reference proteome</keyword>
<dbReference type="Proteomes" id="UP000307380">
    <property type="component" value="Unassembled WGS sequence"/>
</dbReference>
<dbReference type="Gene3D" id="3.40.50.10540">
    <property type="entry name" value="Crotonobetainyl-coa:carnitine coa-transferase, domain 1"/>
    <property type="match status" value="1"/>
</dbReference>
<comment type="caution">
    <text evidence="1">The sequence shown here is derived from an EMBL/GenBank/DDBJ whole genome shotgun (WGS) entry which is preliminary data.</text>
</comment>
<accession>A0A4S4FL81</accession>
<dbReference type="InterPro" id="IPR050509">
    <property type="entry name" value="CoA-transferase_III"/>
</dbReference>
<reference evidence="1 2" key="1">
    <citation type="submission" date="2019-04" db="EMBL/GenBank/DDBJ databases">
        <authorList>
            <person name="Jiang L."/>
        </authorList>
    </citation>
    <scope>NUCLEOTIDE SEQUENCE [LARGE SCALE GENOMIC DNA]</scope>
    <source>
        <strain evidence="1 2">YIM 131861</strain>
    </source>
</reference>
<sequence>MANPFHIPGVSVESRALMPLVRGAHTAGVTVLGVALADLGEAETAASRVESIGPAPLASRLGVAALAQGSVDTAAVAATLILEERGAGTRAVRSDPRRVAAAYGSERLFTIDGTPPAVWAALSGFFPTVDGWLRTHANYPHHAKRLTGALGLPDDATREQLGDALARTRATEAVRRIRAAGGVAAEARPGDPAEDRRRTSAGILARQSFAGPRRPWMDGELPLAGIRVLDLTRVIAGPVATRTLALFGADVLRVDSPRLPEIGWQHLDGGAGKRSTLLDLEASGDRGRFDALLADADVIVLGYRPSGLARLGLSPADLVARVPGIVIARLSAWGFDDGDADRRGFDSIVQAASGIAWKESADGRVPGALPVQALDHSAGYLLAAGAMSALRRQRSQGGTHVVATSLRQVAAHLLSSPAGRAVEVDPDLSDQTVSHQSASGLLRYALPAPSYAGSPADFAHPPHPWGSDVAKWLPR</sequence>
<dbReference type="InterPro" id="IPR023606">
    <property type="entry name" value="CoA-Trfase_III_dom_1_sf"/>
</dbReference>
<dbReference type="GO" id="GO:0003824">
    <property type="term" value="F:catalytic activity"/>
    <property type="evidence" value="ECO:0007669"/>
    <property type="project" value="InterPro"/>
</dbReference>
<name>A0A4S4FL81_9MICO</name>
<gene>
    <name evidence="1" type="ORF">E6C70_14335</name>
</gene>
<dbReference type="AlphaFoldDB" id="A0A4S4FL81"/>
<dbReference type="Pfam" id="PF02515">
    <property type="entry name" value="CoA_transf_3"/>
    <property type="match status" value="1"/>
</dbReference>